<dbReference type="EMBL" id="OM869707">
    <property type="protein sequence ID" value="UPW41998.1"/>
    <property type="molecule type" value="Genomic_DNA"/>
</dbReference>
<proteinExistence type="predicted"/>
<organism evidence="1">
    <name type="scientific">Dipodfec virus RodF1_43</name>
    <dbReference type="NCBI Taxonomy" id="2929297"/>
    <lineage>
        <taxon>Viruses</taxon>
        <taxon>Monodnaviria</taxon>
        <taxon>Sangervirae</taxon>
        <taxon>Phixviricota</taxon>
        <taxon>Malgrandaviricetes</taxon>
        <taxon>Petitvirales</taxon>
        <taxon>Microviridae</taxon>
    </lineage>
</organism>
<reference evidence="1" key="1">
    <citation type="submission" date="2022-02" db="EMBL/GenBank/DDBJ databases">
        <title>Towards deciphering the DNA virus diversity associated with rodent species in the families Cricetidae and Heteromyidae.</title>
        <authorList>
            <person name="Lund M."/>
            <person name="Larsen B.B."/>
            <person name="Gryseels S."/>
            <person name="Kraberger S."/>
            <person name="Rowsey D.M."/>
            <person name="Steger L."/>
            <person name="Yule K.M."/>
            <person name="Upham N.S."/>
            <person name="Worobey M."/>
            <person name="Van Doorslaer K."/>
            <person name="Varsani A."/>
        </authorList>
    </citation>
    <scope>NUCLEOTIDE SEQUENCE</scope>
    <source>
        <strain evidence="1">NeonRodF1_43</strain>
    </source>
</reference>
<sequence length="82" mass="9468">MQWFIENWTFVLSVLLFLVHFVYAIVSSFRNGKKIDRLCDKCHLPVVEDTPHKCLSEQQLQLLEKFINSILNNNNDGGTSNG</sequence>
<name>A0A976R8Y0_9VIRU</name>
<accession>A0A976R8Y0</accession>
<protein>
    <submittedName>
        <fullName evidence="1">Uncharacterized protein</fullName>
    </submittedName>
</protein>
<evidence type="ECO:0000313" key="1">
    <source>
        <dbReference type="EMBL" id="UPW41998.1"/>
    </source>
</evidence>